<dbReference type="GeneID" id="92081413"/>
<feature type="signal peptide" evidence="1">
    <location>
        <begin position="1"/>
        <end position="18"/>
    </location>
</feature>
<dbReference type="Proteomes" id="UP001391051">
    <property type="component" value="Unassembled WGS sequence"/>
</dbReference>
<proteinExistence type="predicted"/>
<keyword evidence="3" id="KW-1185">Reference proteome</keyword>
<accession>A0ABR1PZ58</accession>
<evidence type="ECO:0000313" key="2">
    <source>
        <dbReference type="EMBL" id="KAK7943016.1"/>
    </source>
</evidence>
<dbReference type="RefSeq" id="XP_066695047.1">
    <property type="nucleotide sequence ID" value="XM_066848351.1"/>
</dbReference>
<evidence type="ECO:0000313" key="3">
    <source>
        <dbReference type="Proteomes" id="UP001391051"/>
    </source>
</evidence>
<gene>
    <name evidence="2" type="ORF">PG986_012129</name>
</gene>
<evidence type="ECO:0000256" key="1">
    <source>
        <dbReference type="SAM" id="SignalP"/>
    </source>
</evidence>
<comment type="caution">
    <text evidence="2">The sequence shown here is derived from an EMBL/GenBank/DDBJ whole genome shotgun (WGS) entry which is preliminary data.</text>
</comment>
<keyword evidence="1" id="KW-0732">Signal</keyword>
<organism evidence="2 3">
    <name type="scientific">Apiospora aurea</name>
    <dbReference type="NCBI Taxonomy" id="335848"/>
    <lineage>
        <taxon>Eukaryota</taxon>
        <taxon>Fungi</taxon>
        <taxon>Dikarya</taxon>
        <taxon>Ascomycota</taxon>
        <taxon>Pezizomycotina</taxon>
        <taxon>Sordariomycetes</taxon>
        <taxon>Xylariomycetidae</taxon>
        <taxon>Amphisphaeriales</taxon>
        <taxon>Apiosporaceae</taxon>
        <taxon>Apiospora</taxon>
    </lineage>
</organism>
<dbReference type="EMBL" id="JAQQWE010000008">
    <property type="protein sequence ID" value="KAK7943016.1"/>
    <property type="molecule type" value="Genomic_DNA"/>
</dbReference>
<protein>
    <submittedName>
        <fullName evidence="2">Uncharacterized protein</fullName>
    </submittedName>
</protein>
<feature type="chain" id="PRO_5046971361" evidence="1">
    <location>
        <begin position="19"/>
        <end position="157"/>
    </location>
</feature>
<sequence>MPPLSFIFVLAFSAIASATNDLVDCNVTTDFQDPALKAMVLTAAVTTDNKLPVPYRGLDWPETFGVYQSTALADNINLHPNNVTFAPRIQANPAGGFTKPQQLSTILLQVTFHPDSLAQLIGGTSSLTGYGAIFDDFNYGLKKAPGSAVQCPRYFAA</sequence>
<name>A0ABR1PZ58_9PEZI</name>
<reference evidence="2 3" key="1">
    <citation type="submission" date="2023-01" db="EMBL/GenBank/DDBJ databases">
        <title>Analysis of 21 Apiospora genomes using comparative genomics revels a genus with tremendous synthesis potential of carbohydrate active enzymes and secondary metabolites.</title>
        <authorList>
            <person name="Sorensen T."/>
        </authorList>
    </citation>
    <scope>NUCLEOTIDE SEQUENCE [LARGE SCALE GENOMIC DNA]</scope>
    <source>
        <strain evidence="2 3">CBS 24483</strain>
    </source>
</reference>